<reference evidence="7" key="1">
    <citation type="submission" date="2022-10" db="EMBL/GenBank/DDBJ databases">
        <title>Gaoshiqiia sediminis gen. nov., sp. nov., isolated from coastal sediment.</title>
        <authorList>
            <person name="Yu W.X."/>
            <person name="Mu D.S."/>
            <person name="Du J.Z."/>
            <person name="Liang Y.Q."/>
        </authorList>
    </citation>
    <scope>NUCLEOTIDE SEQUENCE</scope>
    <source>
        <strain evidence="7">A06</strain>
    </source>
</reference>
<name>A0AA41Y5S8_9BACT</name>
<protein>
    <submittedName>
        <fullName evidence="7">GH92 family glycosyl hydrolase</fullName>
        <ecNumber evidence="7">3.2.1.-</ecNumber>
    </submittedName>
</protein>
<dbReference type="InterPro" id="IPR050883">
    <property type="entry name" value="PNGase"/>
</dbReference>
<evidence type="ECO:0000256" key="1">
    <source>
        <dbReference type="ARBA" id="ARBA00001913"/>
    </source>
</evidence>
<comment type="caution">
    <text evidence="7">The sequence shown here is derived from an EMBL/GenBank/DDBJ whole genome shotgun (WGS) entry which is preliminary data.</text>
</comment>
<dbReference type="InterPro" id="IPR014718">
    <property type="entry name" value="GH-type_carb-bd"/>
</dbReference>
<dbReference type="Gene3D" id="3.30.2080.10">
    <property type="entry name" value="GH92 mannosidase domain"/>
    <property type="match status" value="1"/>
</dbReference>
<dbReference type="PROSITE" id="PS51257">
    <property type="entry name" value="PROKAR_LIPOPROTEIN"/>
    <property type="match status" value="1"/>
</dbReference>
<dbReference type="PANTHER" id="PTHR12143">
    <property type="entry name" value="PEPTIDE N-GLYCANASE PNGASE -RELATED"/>
    <property type="match status" value="1"/>
</dbReference>
<dbReference type="Gene3D" id="1.20.1610.10">
    <property type="entry name" value="alpha-1,2-mannosidases domains"/>
    <property type="match status" value="1"/>
</dbReference>
<feature type="signal peptide" evidence="4">
    <location>
        <begin position="1"/>
        <end position="20"/>
    </location>
</feature>
<dbReference type="GO" id="GO:0005975">
    <property type="term" value="P:carbohydrate metabolic process"/>
    <property type="evidence" value="ECO:0007669"/>
    <property type="project" value="InterPro"/>
</dbReference>
<dbReference type="Proteomes" id="UP001163821">
    <property type="component" value="Unassembled WGS sequence"/>
</dbReference>
<dbReference type="FunFam" id="3.30.2080.10:FF:000001">
    <property type="entry name" value="Alpha-1,2-mannosidase subfamily"/>
    <property type="match status" value="1"/>
</dbReference>
<dbReference type="InterPro" id="IPR012939">
    <property type="entry name" value="Glyco_hydro_92"/>
</dbReference>
<dbReference type="Gene3D" id="2.70.98.10">
    <property type="match status" value="1"/>
</dbReference>
<dbReference type="GO" id="GO:0030246">
    <property type="term" value="F:carbohydrate binding"/>
    <property type="evidence" value="ECO:0007669"/>
    <property type="project" value="InterPro"/>
</dbReference>
<evidence type="ECO:0000259" key="5">
    <source>
        <dbReference type="Pfam" id="PF07971"/>
    </source>
</evidence>
<keyword evidence="7" id="KW-0378">Hydrolase</keyword>
<dbReference type="GO" id="GO:0000224">
    <property type="term" value="F:peptide-N4-(N-acetyl-beta-glucosaminyl)asparagine amidase activity"/>
    <property type="evidence" value="ECO:0007669"/>
    <property type="project" value="TreeGrafter"/>
</dbReference>
<dbReference type="SUPFAM" id="SSF48208">
    <property type="entry name" value="Six-hairpin glycosidases"/>
    <property type="match status" value="1"/>
</dbReference>
<keyword evidence="4" id="KW-0732">Signal</keyword>
<dbReference type="EMBL" id="JAPAAF010000004">
    <property type="protein sequence ID" value="MCW0482036.1"/>
    <property type="molecule type" value="Genomic_DNA"/>
</dbReference>
<comment type="cofactor">
    <cofactor evidence="1">
        <name>Ca(2+)</name>
        <dbReference type="ChEBI" id="CHEBI:29108"/>
    </cofactor>
</comment>
<evidence type="ECO:0000256" key="2">
    <source>
        <dbReference type="ARBA" id="ARBA00011245"/>
    </source>
</evidence>
<dbReference type="Gene3D" id="1.20.1050.60">
    <property type="entry name" value="alpha-1,2-mannosidase"/>
    <property type="match status" value="1"/>
</dbReference>
<dbReference type="InterPro" id="IPR005887">
    <property type="entry name" value="GH92_a_mannosidase_put"/>
</dbReference>
<dbReference type="InterPro" id="IPR008928">
    <property type="entry name" value="6-hairpin_glycosidase_sf"/>
</dbReference>
<evidence type="ECO:0000256" key="3">
    <source>
        <dbReference type="ARBA" id="ARBA00022837"/>
    </source>
</evidence>
<organism evidence="7 8">
    <name type="scientific">Gaoshiqia sediminis</name>
    <dbReference type="NCBI Taxonomy" id="2986998"/>
    <lineage>
        <taxon>Bacteria</taxon>
        <taxon>Pseudomonadati</taxon>
        <taxon>Bacteroidota</taxon>
        <taxon>Bacteroidia</taxon>
        <taxon>Marinilabiliales</taxon>
        <taxon>Prolixibacteraceae</taxon>
        <taxon>Gaoshiqia</taxon>
    </lineage>
</organism>
<dbReference type="InterPro" id="IPR041371">
    <property type="entry name" value="GH92_N"/>
</dbReference>
<feature type="domain" description="Glycosyl hydrolase family 92" evidence="5">
    <location>
        <begin position="287"/>
        <end position="750"/>
    </location>
</feature>
<dbReference type="GO" id="GO:0016798">
    <property type="term" value="F:hydrolase activity, acting on glycosyl bonds"/>
    <property type="evidence" value="ECO:0007669"/>
    <property type="project" value="UniProtKB-KW"/>
</dbReference>
<accession>A0AA41Y5S8</accession>
<feature type="domain" description="Glycosyl hydrolase family 92 N-terminal" evidence="6">
    <location>
        <begin position="34"/>
        <end position="281"/>
    </location>
</feature>
<dbReference type="GO" id="GO:0005829">
    <property type="term" value="C:cytosol"/>
    <property type="evidence" value="ECO:0007669"/>
    <property type="project" value="TreeGrafter"/>
</dbReference>
<dbReference type="RefSeq" id="WP_282590641.1">
    <property type="nucleotide sequence ID" value="NZ_JAPAAF010000004.1"/>
</dbReference>
<comment type="subunit">
    <text evidence="2">Monomer.</text>
</comment>
<gene>
    <name evidence="7" type="ORF">N2K84_04780</name>
</gene>
<dbReference type="Pfam" id="PF17678">
    <property type="entry name" value="Glyco_hydro_92N"/>
    <property type="match status" value="1"/>
</dbReference>
<evidence type="ECO:0000256" key="4">
    <source>
        <dbReference type="SAM" id="SignalP"/>
    </source>
</evidence>
<evidence type="ECO:0000259" key="6">
    <source>
        <dbReference type="Pfam" id="PF17678"/>
    </source>
</evidence>
<evidence type="ECO:0000313" key="7">
    <source>
        <dbReference type="EMBL" id="MCW0482036.1"/>
    </source>
</evidence>
<proteinExistence type="predicted"/>
<evidence type="ECO:0000313" key="8">
    <source>
        <dbReference type="Proteomes" id="UP001163821"/>
    </source>
</evidence>
<dbReference type="EC" id="3.2.1.-" evidence="7"/>
<dbReference type="GO" id="GO:0006516">
    <property type="term" value="P:glycoprotein catabolic process"/>
    <property type="evidence" value="ECO:0007669"/>
    <property type="project" value="TreeGrafter"/>
</dbReference>
<sequence>MTKKIKYLSRILLGSCVVLGSCQSTTRTTSLVDYVNPMIGTAPSTTISALKHGEGTENNAQVVPFVTVPFGMTNWTPQTRTTETKCVAPYYYSDSVISGFRGSHWLSGSCVQDYGSVSIMPISGELKFQTENRGSAYSHDSENATPYCYQVHLNDYAVDAEMTTTKRCGLFRFTFERAGESHIIINPNSDEAQGFVKIDASNNEISGYNPVHRIYQGWGEPAGFSGYFVARFSHDFENFGVFTDSLLQANTTELVNLPELGAYVSFNLKANETVWVQIGTSFTSIDEARKNLDAETKGIDFEQAKANLKTDWEKLLGKVRVEGSDEEAKVKFYTALYHSFLHPRTFNDIDGSYPGFAGGTQIMNSGDRDYYCDFSMWDTYRASHPLFNLLVPKTNADMMYSLLDKAKQGGWLPIFPCWNSYTSAMIGDHVIAAIGDAYSKGIIDLTEVQYELLLKNAFQSPETFDEYKEGKGRRALESYLEYGYIPLEDSVQESFHKKEQVSRTLEYAFDDFALSRIAEKRGDSVNAAILKNRGLNYKNVYSPADSCMRGRYADGTYTGDFNKFIRQSYITEGTPYQYTWYVPQDVEGLMQLMGGQEGFNKNLDHFHASGQYWHGNEPGHQIPFLYNYSGQPWKTQQLVAEIMKTEYGADAGGLSGNDDAGQMSAWYVFAALGFYPVCPSVPEYVVSGPHFDKITLQLENGNTLTINAPGASEGKNYIRKLVVNGKETDRNFFNHFDLMQGGTIDFEMSDQPDTTWGVASESRPYSLDKNQ</sequence>
<feature type="chain" id="PRO_5041450018" evidence="4">
    <location>
        <begin position="21"/>
        <end position="771"/>
    </location>
</feature>
<keyword evidence="3" id="KW-0106">Calcium</keyword>
<dbReference type="Pfam" id="PF07971">
    <property type="entry name" value="Glyco_hydro_92"/>
    <property type="match status" value="1"/>
</dbReference>
<dbReference type="NCBIfam" id="TIGR01180">
    <property type="entry name" value="aman2_put"/>
    <property type="match status" value="1"/>
</dbReference>
<keyword evidence="7" id="KW-0326">Glycosidase</keyword>
<keyword evidence="8" id="KW-1185">Reference proteome</keyword>
<dbReference type="PANTHER" id="PTHR12143:SF43">
    <property type="entry name" value="PUTATIVE-RELATED"/>
    <property type="match status" value="1"/>
</dbReference>
<dbReference type="AlphaFoldDB" id="A0AA41Y5S8"/>